<proteinExistence type="predicted"/>
<dbReference type="Proteomes" id="UP000504635">
    <property type="component" value="Unplaced"/>
</dbReference>
<feature type="region of interest" description="Disordered" evidence="1">
    <location>
        <begin position="54"/>
        <end position="77"/>
    </location>
</feature>
<dbReference type="OrthoDB" id="6783052at2759"/>
<evidence type="ECO:0000256" key="1">
    <source>
        <dbReference type="SAM" id="MobiDB-lite"/>
    </source>
</evidence>
<accession>A0A6J2Y736</accession>
<reference evidence="4" key="1">
    <citation type="submission" date="2025-08" db="UniProtKB">
        <authorList>
            <consortium name="RefSeq"/>
        </authorList>
    </citation>
    <scope>IDENTIFICATION</scope>
    <source>
        <tissue evidence="4">Gonads</tissue>
    </source>
</reference>
<protein>
    <submittedName>
        <fullName evidence="4">Uncharacterized protein LOC115884861</fullName>
    </submittedName>
</protein>
<keyword evidence="3" id="KW-1185">Reference proteome</keyword>
<sequence>MLQKTLILFSFLTLCCSVPIQPPPKFTENDPDDVILIPYEITFVPVEISSKNLHENQEKSKEISQEEEKTLDSDKESSSALLKDEILENSSQGKENILKLDRKTGLDLIKQASKVDDDKEATFDLFKEGMLGSSGKGDEDFVLVPISSLKKLQNEAGHLREHPVSKRQAPVFGRSSIRRNELFRDRRRNALVGYLNNYDDFPTLV</sequence>
<gene>
    <name evidence="4" type="primary">LOC115884861</name>
</gene>
<evidence type="ECO:0000313" key="3">
    <source>
        <dbReference type="Proteomes" id="UP000504635"/>
    </source>
</evidence>
<dbReference type="AlphaFoldDB" id="A0A6J2Y736"/>
<feature type="chain" id="PRO_5027077610" evidence="2">
    <location>
        <begin position="18"/>
        <end position="205"/>
    </location>
</feature>
<organism evidence="3 4">
    <name type="scientific">Sitophilus oryzae</name>
    <name type="common">Rice weevil</name>
    <name type="synonym">Curculio oryzae</name>
    <dbReference type="NCBI Taxonomy" id="7048"/>
    <lineage>
        <taxon>Eukaryota</taxon>
        <taxon>Metazoa</taxon>
        <taxon>Ecdysozoa</taxon>
        <taxon>Arthropoda</taxon>
        <taxon>Hexapoda</taxon>
        <taxon>Insecta</taxon>
        <taxon>Pterygota</taxon>
        <taxon>Neoptera</taxon>
        <taxon>Endopterygota</taxon>
        <taxon>Coleoptera</taxon>
        <taxon>Polyphaga</taxon>
        <taxon>Cucujiformia</taxon>
        <taxon>Curculionidae</taxon>
        <taxon>Dryophthorinae</taxon>
        <taxon>Sitophilus</taxon>
    </lineage>
</organism>
<dbReference type="InParanoid" id="A0A6J2Y736"/>
<dbReference type="KEGG" id="soy:115884861"/>
<evidence type="ECO:0000256" key="2">
    <source>
        <dbReference type="SAM" id="SignalP"/>
    </source>
</evidence>
<dbReference type="GeneID" id="115884861"/>
<name>A0A6J2Y736_SITOR</name>
<feature type="signal peptide" evidence="2">
    <location>
        <begin position="1"/>
        <end position="17"/>
    </location>
</feature>
<dbReference type="RefSeq" id="XP_030759432.1">
    <property type="nucleotide sequence ID" value="XM_030903572.1"/>
</dbReference>
<keyword evidence="2" id="KW-0732">Signal</keyword>
<evidence type="ECO:0000313" key="4">
    <source>
        <dbReference type="RefSeq" id="XP_030759432.1"/>
    </source>
</evidence>